<accession>A0ABD3ICX9</accession>
<evidence type="ECO:0000259" key="1">
    <source>
        <dbReference type="Pfam" id="PF00078"/>
    </source>
</evidence>
<dbReference type="SUPFAM" id="SSF56219">
    <property type="entry name" value="DNase I-like"/>
    <property type="match status" value="1"/>
</dbReference>
<dbReference type="Pfam" id="PF00078">
    <property type="entry name" value="RVT_1"/>
    <property type="match status" value="1"/>
</dbReference>
<keyword evidence="4" id="KW-1185">Reference proteome</keyword>
<dbReference type="EMBL" id="JBJQOH010000001">
    <property type="protein sequence ID" value="KAL3700944.1"/>
    <property type="molecule type" value="Genomic_DNA"/>
</dbReference>
<evidence type="ECO:0000259" key="2">
    <source>
        <dbReference type="Pfam" id="PF13966"/>
    </source>
</evidence>
<name>A0ABD3ICX9_9MARC</name>
<evidence type="ECO:0000313" key="3">
    <source>
        <dbReference type="EMBL" id="KAL3700944.1"/>
    </source>
</evidence>
<comment type="caution">
    <text evidence="3">The sequence shown here is derived from an EMBL/GenBank/DDBJ whole genome shotgun (WGS) entry which is preliminary data.</text>
</comment>
<reference evidence="3 4" key="1">
    <citation type="submission" date="2024-09" db="EMBL/GenBank/DDBJ databases">
        <title>Chromosome-scale assembly of Riccia sorocarpa.</title>
        <authorList>
            <person name="Paukszto L."/>
        </authorList>
    </citation>
    <scope>NUCLEOTIDE SEQUENCE [LARGE SCALE GENOMIC DNA]</scope>
    <source>
        <strain evidence="3">LP-2024</strain>
        <tissue evidence="3">Aerial parts of the thallus</tissue>
    </source>
</reference>
<evidence type="ECO:0000313" key="4">
    <source>
        <dbReference type="Proteomes" id="UP001633002"/>
    </source>
</evidence>
<dbReference type="InterPro" id="IPR036691">
    <property type="entry name" value="Endo/exonu/phosph_ase_sf"/>
</dbReference>
<dbReference type="InterPro" id="IPR026960">
    <property type="entry name" value="RVT-Znf"/>
</dbReference>
<dbReference type="AlphaFoldDB" id="A0ABD3ICX9"/>
<dbReference type="Gene3D" id="3.60.10.10">
    <property type="entry name" value="Endonuclease/exonuclease/phosphatase"/>
    <property type="match status" value="1"/>
</dbReference>
<evidence type="ECO:0008006" key="5">
    <source>
        <dbReference type="Google" id="ProtNLM"/>
    </source>
</evidence>
<gene>
    <name evidence="3" type="ORF">R1sor_018966</name>
</gene>
<dbReference type="PANTHER" id="PTHR19446">
    <property type="entry name" value="REVERSE TRANSCRIPTASES"/>
    <property type="match status" value="1"/>
</dbReference>
<dbReference type="InterPro" id="IPR000477">
    <property type="entry name" value="RT_dom"/>
</dbReference>
<sequence length="809" mass="93754">MARRFIREGNWIICGDFNQVDRVRDSIGPSPRIRGAEERVWNHILQKRDLSDCYFEAASRSGPRFTRQARSGRRLDRSRLDRVYITDGGIWLNHVSSIKHFGGHIVGDHIPISACLQLVAQDTSDQIKTQSYFKLNSTVLKQPEVMEQIKAIWSAHPPECTDARKRWSLAWTRVKDFCRDLYKKQTNQQKIRDLQIEVENRRRFLPYQCSEEEIQELTVLEQELINLENQEASLWYLRSRSKWLREGEAPTKYFFNLAKSRFSKDRILGLQNDQGEVITRQRDILQLIETYYTELEGLDSRLARQEILQLIDKRISEAEASSLDRTPTDDEVDATIKSLKRGKSLGLDGVTNDMIIDCWDFIRDDCLEMVKIFWDKKLLLNADTQGCIKLLAKNEDKQWIKNWRPITLMSCTYKIISKLIANRIKPLLSNLIDAEQSGFVPGRRIDDNITRALGGLGWTDLGERMQSQLAHKIMRLLTPEADVLGWARLAKAIILQHCSNSDRRQWSISEILLLSSGIRIIKAPILSRMLSCWFKARRGLKLQDERLSIPVTLSYDKVEALLSLSESFPHPLAPQARRCARKLKWRSITDMRNTDGSWKSLDEELLKIAWISRNPANIHPPSNEDDSLFAIWKNLWRTDATFKCKIEVWRLLHDGFFTNDRGFKMGKGDGMCKCCANSPETTSHLFWSCHRLSPRRIQILDMFRQFTTLQPENSISITTLLAHGLSSSTLAISTLYVLAEWISTIWKERNAYQFKNQRRLVNLQVIIKSAYELLRHQGPGPPNDARQKSRESALTLIDTWLNSHSSQQN</sequence>
<dbReference type="InterPro" id="IPR043502">
    <property type="entry name" value="DNA/RNA_pol_sf"/>
</dbReference>
<protein>
    <recommendedName>
        <fullName evidence="5">Reverse transcriptase domain-containing protein</fullName>
    </recommendedName>
</protein>
<feature type="domain" description="Reverse transcriptase" evidence="1">
    <location>
        <begin position="398"/>
        <end position="447"/>
    </location>
</feature>
<feature type="domain" description="Reverse transcriptase zinc-binding" evidence="2">
    <location>
        <begin position="629"/>
        <end position="690"/>
    </location>
</feature>
<dbReference type="SUPFAM" id="SSF56672">
    <property type="entry name" value="DNA/RNA polymerases"/>
    <property type="match status" value="1"/>
</dbReference>
<dbReference type="Proteomes" id="UP001633002">
    <property type="component" value="Unassembled WGS sequence"/>
</dbReference>
<proteinExistence type="predicted"/>
<organism evidence="3 4">
    <name type="scientific">Riccia sorocarpa</name>
    <dbReference type="NCBI Taxonomy" id="122646"/>
    <lineage>
        <taxon>Eukaryota</taxon>
        <taxon>Viridiplantae</taxon>
        <taxon>Streptophyta</taxon>
        <taxon>Embryophyta</taxon>
        <taxon>Marchantiophyta</taxon>
        <taxon>Marchantiopsida</taxon>
        <taxon>Marchantiidae</taxon>
        <taxon>Marchantiales</taxon>
        <taxon>Ricciaceae</taxon>
        <taxon>Riccia</taxon>
    </lineage>
</organism>
<dbReference type="Pfam" id="PF13966">
    <property type="entry name" value="zf-RVT"/>
    <property type="match status" value="1"/>
</dbReference>